<proteinExistence type="predicted"/>
<organism evidence="1 2">
    <name type="scientific">Halomonas caseinilytica</name>
    <dbReference type="NCBI Taxonomy" id="438744"/>
    <lineage>
        <taxon>Bacteria</taxon>
        <taxon>Pseudomonadati</taxon>
        <taxon>Pseudomonadota</taxon>
        <taxon>Gammaproteobacteria</taxon>
        <taxon>Oceanospirillales</taxon>
        <taxon>Halomonadaceae</taxon>
        <taxon>Halomonas</taxon>
    </lineage>
</organism>
<dbReference type="Proteomes" id="UP000184248">
    <property type="component" value="Unassembled WGS sequence"/>
</dbReference>
<accession>A0A1M6V9K8</accession>
<evidence type="ECO:0000313" key="2">
    <source>
        <dbReference type="Proteomes" id="UP000184248"/>
    </source>
</evidence>
<keyword evidence="2" id="KW-1185">Reference proteome</keyword>
<dbReference type="AlphaFoldDB" id="A0A1M6V9K8"/>
<gene>
    <name evidence="1" type="ORF">SAMN05192556_105133</name>
</gene>
<dbReference type="InterPro" id="IPR029149">
    <property type="entry name" value="Creatin/AminoP/Spt16_N"/>
</dbReference>
<name>A0A1M6V9K8_9GAMM</name>
<dbReference type="Gene3D" id="3.40.350.10">
    <property type="entry name" value="Creatinase/prolidase N-terminal domain"/>
    <property type="match status" value="1"/>
</dbReference>
<dbReference type="EMBL" id="FRAL01000005">
    <property type="protein sequence ID" value="SHK78045.1"/>
    <property type="molecule type" value="Genomic_DNA"/>
</dbReference>
<protein>
    <submittedName>
        <fullName evidence="1">Uncharacterized protein</fullName>
    </submittedName>
</protein>
<sequence>MSRQTANPLSTRFRGLVRRCGDSERIAIESATPEAAFELQRRGYRVLDAQEPLELACAFKVPNEIKMVRSSWRVVEEA</sequence>
<evidence type="ECO:0000313" key="1">
    <source>
        <dbReference type="EMBL" id="SHK78045.1"/>
    </source>
</evidence>
<reference evidence="2" key="1">
    <citation type="submission" date="2016-11" db="EMBL/GenBank/DDBJ databases">
        <authorList>
            <person name="Varghese N."/>
            <person name="Submissions S."/>
        </authorList>
    </citation>
    <scope>NUCLEOTIDE SEQUENCE [LARGE SCALE GENOMIC DNA]</scope>
    <source>
        <strain evidence="2">ALO Sharm</strain>
    </source>
</reference>